<gene>
    <name evidence="1" type="ORF">AVEN_99994_1</name>
</gene>
<dbReference type="EMBL" id="BGPR01003863">
    <property type="protein sequence ID" value="GBM93308.1"/>
    <property type="molecule type" value="Genomic_DNA"/>
</dbReference>
<organism evidence="1 2">
    <name type="scientific">Araneus ventricosus</name>
    <name type="common">Orbweaver spider</name>
    <name type="synonym">Epeira ventricosa</name>
    <dbReference type="NCBI Taxonomy" id="182803"/>
    <lineage>
        <taxon>Eukaryota</taxon>
        <taxon>Metazoa</taxon>
        <taxon>Ecdysozoa</taxon>
        <taxon>Arthropoda</taxon>
        <taxon>Chelicerata</taxon>
        <taxon>Arachnida</taxon>
        <taxon>Araneae</taxon>
        <taxon>Araneomorphae</taxon>
        <taxon>Entelegynae</taxon>
        <taxon>Araneoidea</taxon>
        <taxon>Araneidae</taxon>
        <taxon>Araneus</taxon>
    </lineage>
</organism>
<sequence length="307" mass="35625">MNMLEVRNEEKKIKDLPLLLFDLQNVILTPYANISSLFYLRKLNVHNLTAYDTHTKQVFCALCSEDLSGRAANDIANAFHKILTVLAEENDINELITWSDSCVPQNRNSIISNSVLHFLKDNPRVKSVTMKYSLPGHSFVQEVDSFHSNIEKTMNKTDLYSPIGLIVILRQVNPRHPYHVIQMRPDDFKDFQATSNILNYKIVPFTSFQVLKFSRTLYTVNFRTSHDNLELENSANINFAETYMRDSEKHIKQKKTPENCNLSVFHVTPKVQKAATEVGDQKERDIKTAFTFMPIQDREYYNTLLHF</sequence>
<keyword evidence="2" id="KW-1185">Reference proteome</keyword>
<dbReference type="PANTHER" id="PTHR10773:SF19">
    <property type="match status" value="1"/>
</dbReference>
<evidence type="ECO:0000313" key="2">
    <source>
        <dbReference type="Proteomes" id="UP000499080"/>
    </source>
</evidence>
<protein>
    <submittedName>
        <fullName evidence="1">Uncharacterized protein</fullName>
    </submittedName>
</protein>
<evidence type="ECO:0000313" key="1">
    <source>
        <dbReference type="EMBL" id="GBM93308.1"/>
    </source>
</evidence>
<dbReference type="AlphaFoldDB" id="A0A4Y2JUU8"/>
<dbReference type="Proteomes" id="UP000499080">
    <property type="component" value="Unassembled WGS sequence"/>
</dbReference>
<comment type="caution">
    <text evidence="1">The sequence shown here is derived from an EMBL/GenBank/DDBJ whole genome shotgun (WGS) entry which is preliminary data.</text>
</comment>
<name>A0A4Y2JUU8_ARAVE</name>
<reference evidence="1 2" key="1">
    <citation type="journal article" date="2019" name="Sci. Rep.">
        <title>Orb-weaving spider Araneus ventricosus genome elucidates the spidroin gene catalogue.</title>
        <authorList>
            <person name="Kono N."/>
            <person name="Nakamura H."/>
            <person name="Ohtoshi R."/>
            <person name="Moran D.A.P."/>
            <person name="Shinohara A."/>
            <person name="Yoshida Y."/>
            <person name="Fujiwara M."/>
            <person name="Mori M."/>
            <person name="Tomita M."/>
            <person name="Arakawa K."/>
        </authorList>
    </citation>
    <scope>NUCLEOTIDE SEQUENCE [LARGE SCALE GENOMIC DNA]</scope>
</reference>
<proteinExistence type="predicted"/>
<dbReference type="OrthoDB" id="6774547at2759"/>
<accession>A0A4Y2JUU8</accession>
<dbReference type="PANTHER" id="PTHR10773">
    <property type="entry name" value="DNA-DIRECTED RNA POLYMERASES I, II, AND III SUBUNIT RPABC2"/>
    <property type="match status" value="1"/>
</dbReference>